<accession>A0A1M5BHY5</accession>
<dbReference type="Proteomes" id="UP000184287">
    <property type="component" value="Unassembled WGS sequence"/>
</dbReference>
<dbReference type="AlphaFoldDB" id="A0A1M5BHY5"/>
<keyword evidence="1" id="KW-0812">Transmembrane</keyword>
<dbReference type="EMBL" id="FQUQ01000002">
    <property type="protein sequence ID" value="SHF42101.1"/>
    <property type="molecule type" value="Genomic_DNA"/>
</dbReference>
<sequence length="202" mass="23084">MILLWNMGKGIKRHLITYAILGLLSYVFVCFVFYFLQMRYNTALPTTGTAHIYFPFGCFWLASSIGAFRILNYGGKRERKGLPFFEHKHGFLRIIAVLIGIPLVLTVLCWSDIKDTDLFMKGEFSVVKHVKYLRHGVRYAGARSFGSTKSVYTFVTAEKDTISFFSADSGTDSYKLPAADSNTYTVTYLPNTRRLHDIKKEK</sequence>
<name>A0A1M5BHY5_9SPHI</name>
<reference evidence="3" key="1">
    <citation type="submission" date="2016-11" db="EMBL/GenBank/DDBJ databases">
        <authorList>
            <person name="Varghese N."/>
            <person name="Submissions S."/>
        </authorList>
    </citation>
    <scope>NUCLEOTIDE SEQUENCE [LARGE SCALE GENOMIC DNA]</scope>
    <source>
        <strain evidence="3">DSM 16990</strain>
    </source>
</reference>
<gene>
    <name evidence="2" type="ORF">SAMN04488522_1021205</name>
</gene>
<keyword evidence="1" id="KW-0472">Membrane</keyword>
<feature type="transmembrane region" description="Helical" evidence="1">
    <location>
        <begin position="52"/>
        <end position="71"/>
    </location>
</feature>
<protein>
    <submittedName>
        <fullName evidence="2">Uncharacterized protein</fullName>
    </submittedName>
</protein>
<keyword evidence="1" id="KW-1133">Transmembrane helix</keyword>
<organism evidence="2 3">
    <name type="scientific">Pedobacter caeni</name>
    <dbReference type="NCBI Taxonomy" id="288992"/>
    <lineage>
        <taxon>Bacteria</taxon>
        <taxon>Pseudomonadati</taxon>
        <taxon>Bacteroidota</taxon>
        <taxon>Sphingobacteriia</taxon>
        <taxon>Sphingobacteriales</taxon>
        <taxon>Sphingobacteriaceae</taxon>
        <taxon>Pedobacter</taxon>
    </lineage>
</organism>
<proteinExistence type="predicted"/>
<evidence type="ECO:0000256" key="1">
    <source>
        <dbReference type="SAM" id="Phobius"/>
    </source>
</evidence>
<evidence type="ECO:0000313" key="3">
    <source>
        <dbReference type="Proteomes" id="UP000184287"/>
    </source>
</evidence>
<feature type="transmembrane region" description="Helical" evidence="1">
    <location>
        <begin position="91"/>
        <end position="113"/>
    </location>
</feature>
<evidence type="ECO:0000313" key="2">
    <source>
        <dbReference type="EMBL" id="SHF42101.1"/>
    </source>
</evidence>
<keyword evidence="3" id="KW-1185">Reference proteome</keyword>
<feature type="transmembrane region" description="Helical" evidence="1">
    <location>
        <begin position="15"/>
        <end position="36"/>
    </location>
</feature>